<organism evidence="1 2">
    <name type="scientific">Lutibacter aestuarii</name>
    <dbReference type="NCBI Taxonomy" id="861111"/>
    <lineage>
        <taxon>Bacteria</taxon>
        <taxon>Pseudomonadati</taxon>
        <taxon>Bacteroidota</taxon>
        <taxon>Flavobacteriia</taxon>
        <taxon>Flavobacteriales</taxon>
        <taxon>Flavobacteriaceae</taxon>
        <taxon>Lutibacter</taxon>
    </lineage>
</organism>
<protein>
    <submittedName>
        <fullName evidence="1">Uncharacterized protein</fullName>
    </submittedName>
</protein>
<reference evidence="2" key="1">
    <citation type="journal article" date="2019" name="Int. J. Syst. Evol. Microbiol.">
        <title>The Global Catalogue of Microorganisms (GCM) 10K type strain sequencing project: providing services to taxonomists for standard genome sequencing and annotation.</title>
        <authorList>
            <consortium name="The Broad Institute Genomics Platform"/>
            <consortium name="The Broad Institute Genome Sequencing Center for Infectious Disease"/>
            <person name="Wu L."/>
            <person name="Ma J."/>
        </authorList>
    </citation>
    <scope>NUCLEOTIDE SEQUENCE [LARGE SCALE GENOMIC DNA]</scope>
    <source>
        <strain evidence="2">CCUG 60022</strain>
    </source>
</reference>
<evidence type="ECO:0000313" key="2">
    <source>
        <dbReference type="Proteomes" id="UP001597032"/>
    </source>
</evidence>
<dbReference type="Proteomes" id="UP001597032">
    <property type="component" value="Unassembled WGS sequence"/>
</dbReference>
<name>A0ABW2Z8E7_9FLAO</name>
<accession>A0ABW2Z8E7</accession>
<dbReference type="EMBL" id="JBHTIC010000008">
    <property type="protein sequence ID" value="MFD0762228.1"/>
    <property type="molecule type" value="Genomic_DNA"/>
</dbReference>
<dbReference type="RefSeq" id="WP_298262544.1">
    <property type="nucleotide sequence ID" value="NZ_JBHTIC010000008.1"/>
</dbReference>
<proteinExistence type="predicted"/>
<evidence type="ECO:0000313" key="1">
    <source>
        <dbReference type="EMBL" id="MFD0762228.1"/>
    </source>
</evidence>
<sequence>MKRLIPKQNKLKPNCSIEHLHKNTLKWISEFQFIKVEEEFLKELLAEHIIEFCSEKHYSKAKLLFNGISHETVLREELINDIKEHKINLALLLENIYLKKEGVFRKTHEILKKEVQNYFENFKYIKLEIFELVLTILKNEKQKRLVINI</sequence>
<comment type="caution">
    <text evidence="1">The sequence shown here is derived from an EMBL/GenBank/DDBJ whole genome shotgun (WGS) entry which is preliminary data.</text>
</comment>
<gene>
    <name evidence="1" type="ORF">ACFQZW_09050</name>
</gene>
<keyword evidence="2" id="KW-1185">Reference proteome</keyword>